<organism evidence="14 15">
    <name type="scientific">Merluccius polli</name>
    <name type="common">Benguela hake</name>
    <name type="synonym">Merluccius cadenati</name>
    <dbReference type="NCBI Taxonomy" id="89951"/>
    <lineage>
        <taxon>Eukaryota</taxon>
        <taxon>Metazoa</taxon>
        <taxon>Chordata</taxon>
        <taxon>Craniata</taxon>
        <taxon>Vertebrata</taxon>
        <taxon>Euteleostomi</taxon>
        <taxon>Actinopterygii</taxon>
        <taxon>Neopterygii</taxon>
        <taxon>Teleostei</taxon>
        <taxon>Neoteleostei</taxon>
        <taxon>Acanthomorphata</taxon>
        <taxon>Zeiogadaria</taxon>
        <taxon>Gadariae</taxon>
        <taxon>Gadiformes</taxon>
        <taxon>Gadoidei</taxon>
        <taxon>Merlucciidae</taxon>
        <taxon>Merluccius</taxon>
    </lineage>
</organism>
<keyword evidence="8" id="KW-1133">Transmembrane helix</keyword>
<keyword evidence="6" id="KW-0812">Transmembrane</keyword>
<gene>
    <name evidence="14" type="primary">B3GALT1_1</name>
    <name evidence="14" type="ORF">N1851_017057</name>
</gene>
<dbReference type="EC" id="2.4.1.-" evidence="13"/>
<protein>
    <recommendedName>
        <fullName evidence="13">Hexosyltransferase</fullName>
        <ecNumber evidence="13">2.4.1.-</ecNumber>
    </recommendedName>
</protein>
<keyword evidence="7" id="KW-0735">Signal-anchor</keyword>
<dbReference type="AlphaFoldDB" id="A0AA47MQX1"/>
<comment type="subcellular location">
    <subcellularLocation>
        <location evidence="1 13">Golgi apparatus membrane</location>
        <topology evidence="1 13">Single-pass type II membrane protein</topology>
    </subcellularLocation>
</comment>
<evidence type="ECO:0000313" key="14">
    <source>
        <dbReference type="EMBL" id="KAK0144550.1"/>
    </source>
</evidence>
<evidence type="ECO:0000256" key="8">
    <source>
        <dbReference type="ARBA" id="ARBA00022989"/>
    </source>
</evidence>
<evidence type="ECO:0000256" key="11">
    <source>
        <dbReference type="ARBA" id="ARBA00023136"/>
    </source>
</evidence>
<evidence type="ECO:0000256" key="12">
    <source>
        <dbReference type="ARBA" id="ARBA00023180"/>
    </source>
</evidence>
<dbReference type="GO" id="GO:0000139">
    <property type="term" value="C:Golgi membrane"/>
    <property type="evidence" value="ECO:0007669"/>
    <property type="project" value="UniProtKB-SubCell"/>
</dbReference>
<evidence type="ECO:0000313" key="15">
    <source>
        <dbReference type="Proteomes" id="UP001174136"/>
    </source>
</evidence>
<keyword evidence="10" id="KW-0443">Lipid metabolism</keyword>
<evidence type="ECO:0000256" key="7">
    <source>
        <dbReference type="ARBA" id="ARBA00022968"/>
    </source>
</evidence>
<evidence type="ECO:0000256" key="10">
    <source>
        <dbReference type="ARBA" id="ARBA00023098"/>
    </source>
</evidence>
<evidence type="ECO:0000256" key="2">
    <source>
        <dbReference type="ARBA" id="ARBA00004922"/>
    </source>
</evidence>
<keyword evidence="12" id="KW-0325">Glycoprotein</keyword>
<dbReference type="Pfam" id="PF01762">
    <property type="entry name" value="Galactosyl_T"/>
    <property type="match status" value="1"/>
</dbReference>
<reference evidence="14" key="1">
    <citation type="journal article" date="2023" name="Front. Mar. Sci.">
        <title>A new Merluccius polli reference genome to investigate the effects of global change in West African waters.</title>
        <authorList>
            <person name="Mateo J.L."/>
            <person name="Blanco-Fernandez C."/>
            <person name="Garcia-Vazquez E."/>
            <person name="Machado-Schiaffino G."/>
        </authorList>
    </citation>
    <scope>NUCLEOTIDE SEQUENCE</scope>
    <source>
        <strain evidence="14">C29</strain>
        <tissue evidence="14">Fin</tissue>
    </source>
</reference>
<keyword evidence="11" id="KW-0472">Membrane</keyword>
<dbReference type="Proteomes" id="UP001174136">
    <property type="component" value="Unassembled WGS sequence"/>
</dbReference>
<keyword evidence="4 13" id="KW-0328">Glycosyltransferase</keyword>
<evidence type="ECO:0000256" key="4">
    <source>
        <dbReference type="ARBA" id="ARBA00022676"/>
    </source>
</evidence>
<evidence type="ECO:0000256" key="5">
    <source>
        <dbReference type="ARBA" id="ARBA00022679"/>
    </source>
</evidence>
<comment type="similarity">
    <text evidence="3 13">Belongs to the glycosyltransferase 31 family.</text>
</comment>
<evidence type="ECO:0000256" key="1">
    <source>
        <dbReference type="ARBA" id="ARBA00004323"/>
    </source>
</evidence>
<dbReference type="GO" id="GO:0008499">
    <property type="term" value="F:N-acetyl-beta-D-glucosaminide beta-(1,3)-galactosyltransferase activity"/>
    <property type="evidence" value="ECO:0007669"/>
    <property type="project" value="TreeGrafter"/>
</dbReference>
<keyword evidence="15" id="KW-1185">Reference proteome</keyword>
<dbReference type="FunFam" id="3.90.550.50:FF:000001">
    <property type="entry name" value="Hexosyltransferase"/>
    <property type="match status" value="1"/>
</dbReference>
<accession>A0AA47MQX1</accession>
<evidence type="ECO:0000256" key="6">
    <source>
        <dbReference type="ARBA" id="ARBA00022692"/>
    </source>
</evidence>
<dbReference type="EMBL" id="JAOPHQ010003129">
    <property type="protein sequence ID" value="KAK0144550.1"/>
    <property type="molecule type" value="Genomic_DNA"/>
</dbReference>
<keyword evidence="9 13" id="KW-0333">Golgi apparatus</keyword>
<dbReference type="InterPro" id="IPR029044">
    <property type="entry name" value="Nucleotide-diphossugar_trans"/>
</dbReference>
<dbReference type="GO" id="GO:0006629">
    <property type="term" value="P:lipid metabolic process"/>
    <property type="evidence" value="ECO:0007669"/>
    <property type="project" value="UniProtKB-KW"/>
</dbReference>
<keyword evidence="5" id="KW-0808">Transferase</keyword>
<evidence type="ECO:0000256" key="13">
    <source>
        <dbReference type="RuleBase" id="RU363063"/>
    </source>
</evidence>
<proteinExistence type="inferred from homology"/>
<dbReference type="SUPFAM" id="SSF53448">
    <property type="entry name" value="Nucleotide-diphospho-sugar transferases"/>
    <property type="match status" value="1"/>
</dbReference>
<dbReference type="PANTHER" id="PTHR11214">
    <property type="entry name" value="BETA-1,3-N-ACETYLGLUCOSAMINYLTRANSFERASE"/>
    <property type="match status" value="1"/>
</dbReference>
<dbReference type="GO" id="GO:0006493">
    <property type="term" value="P:protein O-linked glycosylation"/>
    <property type="evidence" value="ECO:0007669"/>
    <property type="project" value="TreeGrafter"/>
</dbReference>
<dbReference type="InterPro" id="IPR002659">
    <property type="entry name" value="Glyco_trans_31"/>
</dbReference>
<evidence type="ECO:0000256" key="9">
    <source>
        <dbReference type="ARBA" id="ARBA00023034"/>
    </source>
</evidence>
<comment type="pathway">
    <text evidence="2">Protein modification; protein glycosylation.</text>
</comment>
<evidence type="ECO:0000256" key="3">
    <source>
        <dbReference type="ARBA" id="ARBA00008661"/>
    </source>
</evidence>
<name>A0AA47MQX1_MERPO</name>
<sequence length="419" mass="46976">MKVTFPWVFVKLLIASAALLLLLQLLLSGFAALTPRPPPPKSPLPPGTYRVLSPSTYRYVLNQPSLCGDRRPQLVIAVPVAPGDRTSRDAVRRTWGARRDADDLPLLTVFFAGVREDDTDDMLAAESREHGDVVQMDFVDSYRNLTVKTLMIMHWVATHCRDAPYAMKVDADVFVNVYRLAESLRGYPAEGFITGSVIRDGRPRRDPRSKWYVSEDAYPDPYFPPYVSGAGYVFSADVARKVSRASRYVAMVPLEDVYVGLCLRAAGLSPVYAQSFLARANLFEVGRLRYDRCAFAARVLVNGFEPAQLLRVWRDFSVPAHCASGPWDASASSRRTAYYRVPHALKIGYRTSSIARAEVEHAEKEDRDESPLKSIGNRTSLALDSKIRVRWVLLDTCAAYINLRFLSVPKPLLIPMDEL</sequence>
<comment type="caution">
    <text evidence="14">The sequence shown here is derived from an EMBL/GenBank/DDBJ whole genome shotgun (WGS) entry which is preliminary data.</text>
</comment>
<dbReference type="PANTHER" id="PTHR11214:SF361">
    <property type="entry name" value="HEXOSYLTRANSFERASE"/>
    <property type="match status" value="1"/>
</dbReference>
<dbReference type="Gene3D" id="3.90.550.50">
    <property type="match status" value="1"/>
</dbReference>